<keyword evidence="1" id="KW-0812">Transmembrane</keyword>
<dbReference type="EMBL" id="JAFBDZ010000004">
    <property type="protein sequence ID" value="MBM7587469.1"/>
    <property type="molecule type" value="Genomic_DNA"/>
</dbReference>
<keyword evidence="1" id="KW-0472">Membrane</keyword>
<dbReference type="Proteomes" id="UP001646157">
    <property type="component" value="Unassembled WGS sequence"/>
</dbReference>
<accession>A0ABS2NHY4</accession>
<sequence>MYIIKKFKPEYITISLLVIMSLVLLLGLTSGVSSSKEFITNSLIIVLLLFLTFDIKNSSTGKKITSSFNKYIGLIFLFCLLNLI</sequence>
<feature type="transmembrane region" description="Helical" evidence="1">
    <location>
        <begin position="38"/>
        <end position="55"/>
    </location>
</feature>
<reference evidence="2 3" key="1">
    <citation type="submission" date="2021-01" db="EMBL/GenBank/DDBJ databases">
        <title>Genomic Encyclopedia of Type Strains, Phase IV (KMG-IV): sequencing the most valuable type-strain genomes for metagenomic binning, comparative biology and taxonomic classification.</title>
        <authorList>
            <person name="Goeker M."/>
        </authorList>
    </citation>
    <scope>NUCLEOTIDE SEQUENCE [LARGE SCALE GENOMIC DNA]</scope>
    <source>
        <strain evidence="2 3">DSM 24834</strain>
    </source>
</reference>
<evidence type="ECO:0000313" key="2">
    <source>
        <dbReference type="EMBL" id="MBM7587469.1"/>
    </source>
</evidence>
<proteinExistence type="predicted"/>
<evidence type="ECO:0000256" key="1">
    <source>
        <dbReference type="SAM" id="Phobius"/>
    </source>
</evidence>
<keyword evidence="1" id="KW-1133">Transmembrane helix</keyword>
<comment type="caution">
    <text evidence="2">The sequence shown here is derived from an EMBL/GenBank/DDBJ whole genome shotgun (WGS) entry which is preliminary data.</text>
</comment>
<keyword evidence="3" id="KW-1185">Reference proteome</keyword>
<evidence type="ECO:0000313" key="3">
    <source>
        <dbReference type="Proteomes" id="UP001646157"/>
    </source>
</evidence>
<protein>
    <submittedName>
        <fullName evidence="2">Uncharacterized protein</fullName>
    </submittedName>
</protein>
<gene>
    <name evidence="2" type="ORF">JOC86_004042</name>
</gene>
<name>A0ABS2NHY4_9BACI</name>
<feature type="transmembrane region" description="Helical" evidence="1">
    <location>
        <begin position="12"/>
        <end position="32"/>
    </location>
</feature>
<organism evidence="2 3">
    <name type="scientific">Rossellomorea pakistanensis</name>
    <dbReference type="NCBI Taxonomy" id="992288"/>
    <lineage>
        <taxon>Bacteria</taxon>
        <taxon>Bacillati</taxon>
        <taxon>Bacillota</taxon>
        <taxon>Bacilli</taxon>
        <taxon>Bacillales</taxon>
        <taxon>Bacillaceae</taxon>
        <taxon>Rossellomorea</taxon>
    </lineage>
</organism>